<reference evidence="3" key="1">
    <citation type="journal article" date="2019" name="Int. J. Syst. Evol. Microbiol.">
        <title>The Global Catalogue of Microorganisms (GCM) 10K type strain sequencing project: providing services to taxonomists for standard genome sequencing and annotation.</title>
        <authorList>
            <consortium name="The Broad Institute Genomics Platform"/>
            <consortium name="The Broad Institute Genome Sequencing Center for Infectious Disease"/>
            <person name="Wu L."/>
            <person name="Ma J."/>
        </authorList>
    </citation>
    <scope>NUCLEOTIDE SEQUENCE [LARGE SCALE GENOMIC DNA]</scope>
    <source>
        <strain evidence="3">JCM 17563</strain>
    </source>
</reference>
<evidence type="ECO:0000313" key="2">
    <source>
        <dbReference type="EMBL" id="GAA4013185.1"/>
    </source>
</evidence>
<protein>
    <submittedName>
        <fullName evidence="2">Uncharacterized protein</fullName>
    </submittedName>
</protein>
<dbReference type="EMBL" id="BAABBQ010000001">
    <property type="protein sequence ID" value="GAA4013185.1"/>
    <property type="molecule type" value="Genomic_DNA"/>
</dbReference>
<comment type="caution">
    <text evidence="2">The sequence shown here is derived from an EMBL/GenBank/DDBJ whole genome shotgun (WGS) entry which is preliminary data.</text>
</comment>
<feature type="signal peptide" evidence="1">
    <location>
        <begin position="1"/>
        <end position="19"/>
    </location>
</feature>
<accession>A0ABP7SLA5</accession>
<gene>
    <name evidence="2" type="ORF">GCM10022280_09150</name>
</gene>
<dbReference type="Proteomes" id="UP001500235">
    <property type="component" value="Unassembled WGS sequence"/>
</dbReference>
<keyword evidence="3" id="KW-1185">Reference proteome</keyword>
<feature type="chain" id="PRO_5047163374" evidence="1">
    <location>
        <begin position="20"/>
        <end position="155"/>
    </location>
</feature>
<organism evidence="2 3">
    <name type="scientific">Sphingomonas swuensis</name>
    <dbReference type="NCBI Taxonomy" id="977800"/>
    <lineage>
        <taxon>Bacteria</taxon>
        <taxon>Pseudomonadati</taxon>
        <taxon>Pseudomonadota</taxon>
        <taxon>Alphaproteobacteria</taxon>
        <taxon>Sphingomonadales</taxon>
        <taxon>Sphingomonadaceae</taxon>
        <taxon>Sphingomonas</taxon>
    </lineage>
</organism>
<evidence type="ECO:0000313" key="3">
    <source>
        <dbReference type="Proteomes" id="UP001500235"/>
    </source>
</evidence>
<proteinExistence type="predicted"/>
<keyword evidence="1" id="KW-0732">Signal</keyword>
<name>A0ABP7SLA5_9SPHN</name>
<dbReference type="RefSeq" id="WP_344706203.1">
    <property type="nucleotide sequence ID" value="NZ_BAABBQ010000001.1"/>
</dbReference>
<evidence type="ECO:0000256" key="1">
    <source>
        <dbReference type="SAM" id="SignalP"/>
    </source>
</evidence>
<sequence>MRSPALLVALVAASITSNANCSTASQHDQRWTSPFQAGQPSLLPNRWRTLPASRCDRSDSLAKCTFTARVDYNGDRRFDLARMVEGGGISAIIVDLAGSMGKPLLAATFKGRWNGSCYIAADATDRTAIAFTCPEASAALFKLRGGKPAALWLAD</sequence>